<evidence type="ECO:0000313" key="2">
    <source>
        <dbReference type="Proteomes" id="UP001172101"/>
    </source>
</evidence>
<keyword evidence="2" id="KW-1185">Reference proteome</keyword>
<evidence type="ECO:0000313" key="1">
    <source>
        <dbReference type="EMBL" id="KAK0714178.1"/>
    </source>
</evidence>
<dbReference type="GeneID" id="85323499"/>
<dbReference type="AlphaFoldDB" id="A0AA40AEG4"/>
<gene>
    <name evidence="1" type="ORF">B0T26DRAFT_678414</name>
</gene>
<accession>A0AA40AEG4</accession>
<reference evidence="1" key="1">
    <citation type="submission" date="2023-06" db="EMBL/GenBank/DDBJ databases">
        <title>Genome-scale phylogeny and comparative genomics of the fungal order Sordariales.</title>
        <authorList>
            <consortium name="Lawrence Berkeley National Laboratory"/>
            <person name="Hensen N."/>
            <person name="Bonometti L."/>
            <person name="Westerberg I."/>
            <person name="Brannstrom I.O."/>
            <person name="Guillou S."/>
            <person name="Cros-Aarteil S."/>
            <person name="Calhoun S."/>
            <person name="Haridas S."/>
            <person name="Kuo A."/>
            <person name="Mondo S."/>
            <person name="Pangilinan J."/>
            <person name="Riley R."/>
            <person name="LaButti K."/>
            <person name="Andreopoulos B."/>
            <person name="Lipzen A."/>
            <person name="Chen C."/>
            <person name="Yanf M."/>
            <person name="Daum C."/>
            <person name="Ng V."/>
            <person name="Clum A."/>
            <person name="Steindorff A."/>
            <person name="Ohm R."/>
            <person name="Martin F."/>
            <person name="Silar P."/>
            <person name="Natvig D."/>
            <person name="Lalanne C."/>
            <person name="Gautier V."/>
            <person name="Ament-velasquez S.L."/>
            <person name="Kruys A."/>
            <person name="Hutchinson M.I."/>
            <person name="Powell A.J."/>
            <person name="Barry K."/>
            <person name="Miller A.N."/>
            <person name="Grigoriev I.V."/>
            <person name="Debuchy R."/>
            <person name="Gladieux P."/>
            <person name="Thoren M.H."/>
            <person name="Johannesson H."/>
        </authorList>
    </citation>
    <scope>NUCLEOTIDE SEQUENCE</scope>
    <source>
        <strain evidence="1">SMH2392-1A</strain>
    </source>
</reference>
<sequence>MDVVLERPAGPASLATLPTELLRAVFGTFTDGEGKVEELSSLQSVRLVCRQFNQIAAPALLSRLRVYLDQPSLDWAAAVSHSSLVASGEFALVRVLALERAEDACRRFIDGYHNTDPNDFTDERTEEVRPGLEEYEEAKDNFGVVGFAWRNLDVGPPLSPQALEYQRILRAGHAECRRRYGEQQRLVGSREFVDKLASAVARMPHASRVVFRDRVDRCPGPYEETPTQFLADNDRLFQVLASPLPWAPSLDGWAALSPRARERPETTPARILSELPIALHNAGAHLRQLGFGCFPVEYDYHLLEPRPSAAQQPTRTRPAWDELAAACQHLEAVSFGESAGLTARPVSECHLPEAAQQLVDSFFGSVLSGQRIETLTFAHIAEEPAVADLPDPEAFFPLTGALAAMKSWLPCMRVLSLVGISATQEQLERLCEALPEDQIERIVLCEVKLRPNGGPAVAEGELTPPRPPSWARILDVLREKCKVRYHPCRCRATLLQLRGGEYGDLMQSED</sequence>
<organism evidence="1 2">
    <name type="scientific">Lasiosphaeria miniovina</name>
    <dbReference type="NCBI Taxonomy" id="1954250"/>
    <lineage>
        <taxon>Eukaryota</taxon>
        <taxon>Fungi</taxon>
        <taxon>Dikarya</taxon>
        <taxon>Ascomycota</taxon>
        <taxon>Pezizomycotina</taxon>
        <taxon>Sordariomycetes</taxon>
        <taxon>Sordariomycetidae</taxon>
        <taxon>Sordariales</taxon>
        <taxon>Lasiosphaeriaceae</taxon>
        <taxon>Lasiosphaeria</taxon>
    </lineage>
</organism>
<dbReference type="RefSeq" id="XP_060295500.1">
    <property type="nucleotide sequence ID" value="XM_060440229.1"/>
</dbReference>
<comment type="caution">
    <text evidence="1">The sequence shown here is derived from an EMBL/GenBank/DDBJ whole genome shotgun (WGS) entry which is preliminary data.</text>
</comment>
<name>A0AA40AEG4_9PEZI</name>
<proteinExistence type="predicted"/>
<evidence type="ECO:0008006" key="3">
    <source>
        <dbReference type="Google" id="ProtNLM"/>
    </source>
</evidence>
<dbReference type="Proteomes" id="UP001172101">
    <property type="component" value="Unassembled WGS sequence"/>
</dbReference>
<protein>
    <recommendedName>
        <fullName evidence="3">F-box domain-containing protein</fullName>
    </recommendedName>
</protein>
<dbReference type="EMBL" id="JAUIRO010000005">
    <property type="protein sequence ID" value="KAK0714178.1"/>
    <property type="molecule type" value="Genomic_DNA"/>
</dbReference>